<gene>
    <name evidence="2" type="ORF">BC781_105179</name>
</gene>
<dbReference type="EMBL" id="QGDO01000005">
    <property type="protein sequence ID" value="PWJ40115.1"/>
    <property type="molecule type" value="Genomic_DNA"/>
</dbReference>
<feature type="chain" id="PRO_5016251429" description="Tetratricopeptide repeat protein" evidence="1">
    <location>
        <begin position="25"/>
        <end position="462"/>
    </location>
</feature>
<evidence type="ECO:0000313" key="2">
    <source>
        <dbReference type="EMBL" id="PWJ40115.1"/>
    </source>
</evidence>
<sequence length="462" mass="52972">MKFYTAFIAVLIFAFTSCSLPSFYQKNYELNKAIETQNYSAADEFMKAHEKKDANGRNRFLYYVNAGTVASLAGKYEESNTYFEKAYIFIEDERKQFLEQGAALLLNPNLSTYFGEDHEVLMIHYYKALNYVHLGDYEKALVECRRLDLRLQALSDKYKSDKKYKKDAFIHTLMGLIYDANNDYNNAFIAYRNAYLIYENEYKELFKLSAPLQLKKDLVRTADLGGLWTERDEYIQEFGIEYERPSADEANAIVIWNNGLGPVKQEWGLNFAIVHNGNGWVSFVNKQHGMSFPFYIGNNDLRAVTWVKAVFPRYVVRPNQFTSAEVIADSEEYPLELAQNINAISNKVLSERMALEMGKSLFRTAMKQAAAYKVGQKREGLGTLMSIVGNASESADTRNWQTLPASISYTRVPVSDSDSSFIVRMKNAEGRNENKKIDIKLNKGQTKIVSINTLQTRNNKLQ</sequence>
<keyword evidence="1" id="KW-0732">Signal</keyword>
<dbReference type="PROSITE" id="PS51257">
    <property type="entry name" value="PROKAR_LIPOPROTEIN"/>
    <property type="match status" value="1"/>
</dbReference>
<dbReference type="InterPro" id="IPR011990">
    <property type="entry name" value="TPR-like_helical_dom_sf"/>
</dbReference>
<evidence type="ECO:0008006" key="4">
    <source>
        <dbReference type="Google" id="ProtNLM"/>
    </source>
</evidence>
<organism evidence="2 3">
    <name type="scientific">Sediminitomix flava</name>
    <dbReference type="NCBI Taxonomy" id="379075"/>
    <lineage>
        <taxon>Bacteria</taxon>
        <taxon>Pseudomonadati</taxon>
        <taxon>Bacteroidota</taxon>
        <taxon>Cytophagia</taxon>
        <taxon>Cytophagales</taxon>
        <taxon>Flammeovirgaceae</taxon>
        <taxon>Sediminitomix</taxon>
    </lineage>
</organism>
<evidence type="ECO:0000313" key="3">
    <source>
        <dbReference type="Proteomes" id="UP000245535"/>
    </source>
</evidence>
<dbReference type="Gene3D" id="1.25.40.10">
    <property type="entry name" value="Tetratricopeptide repeat domain"/>
    <property type="match status" value="1"/>
</dbReference>
<feature type="signal peptide" evidence="1">
    <location>
        <begin position="1"/>
        <end position="24"/>
    </location>
</feature>
<reference evidence="2 3" key="1">
    <citation type="submission" date="2018-03" db="EMBL/GenBank/DDBJ databases">
        <title>Genomic Encyclopedia of Archaeal and Bacterial Type Strains, Phase II (KMG-II): from individual species to whole genera.</title>
        <authorList>
            <person name="Goeker M."/>
        </authorList>
    </citation>
    <scope>NUCLEOTIDE SEQUENCE [LARGE SCALE GENOMIC DNA]</scope>
    <source>
        <strain evidence="2 3">DSM 28229</strain>
    </source>
</reference>
<name>A0A315Z863_SEDFL</name>
<protein>
    <recommendedName>
        <fullName evidence="4">Tetratricopeptide repeat protein</fullName>
    </recommendedName>
</protein>
<dbReference type="OrthoDB" id="9769023at2"/>
<keyword evidence="3" id="KW-1185">Reference proteome</keyword>
<dbReference type="RefSeq" id="WP_109620553.1">
    <property type="nucleotide sequence ID" value="NZ_QGDO01000005.1"/>
</dbReference>
<dbReference type="SUPFAM" id="SSF48452">
    <property type="entry name" value="TPR-like"/>
    <property type="match status" value="1"/>
</dbReference>
<comment type="caution">
    <text evidence="2">The sequence shown here is derived from an EMBL/GenBank/DDBJ whole genome shotgun (WGS) entry which is preliminary data.</text>
</comment>
<proteinExistence type="predicted"/>
<accession>A0A315Z863</accession>
<dbReference type="Proteomes" id="UP000245535">
    <property type="component" value="Unassembled WGS sequence"/>
</dbReference>
<evidence type="ECO:0000256" key="1">
    <source>
        <dbReference type="SAM" id="SignalP"/>
    </source>
</evidence>
<dbReference type="AlphaFoldDB" id="A0A315Z863"/>